<organism evidence="2 3">
    <name type="scientific">Neodothiora populina</name>
    <dbReference type="NCBI Taxonomy" id="2781224"/>
    <lineage>
        <taxon>Eukaryota</taxon>
        <taxon>Fungi</taxon>
        <taxon>Dikarya</taxon>
        <taxon>Ascomycota</taxon>
        <taxon>Pezizomycotina</taxon>
        <taxon>Dothideomycetes</taxon>
        <taxon>Dothideomycetidae</taxon>
        <taxon>Dothideales</taxon>
        <taxon>Dothioraceae</taxon>
        <taxon>Neodothiora</taxon>
    </lineage>
</organism>
<dbReference type="GeneID" id="95977964"/>
<dbReference type="Gene3D" id="1.10.510.10">
    <property type="entry name" value="Transferase(Phosphotransferase) domain 1"/>
    <property type="match status" value="1"/>
</dbReference>
<proteinExistence type="predicted"/>
<dbReference type="EMBL" id="JBFMKM010000005">
    <property type="protein sequence ID" value="KAL1306157.1"/>
    <property type="molecule type" value="Genomic_DNA"/>
</dbReference>
<name>A0ABR3PJC4_9PEZI</name>
<dbReference type="PROSITE" id="PS50011">
    <property type="entry name" value="PROTEIN_KINASE_DOM"/>
    <property type="match status" value="1"/>
</dbReference>
<keyword evidence="3" id="KW-1185">Reference proteome</keyword>
<dbReference type="SUPFAM" id="SSF56112">
    <property type="entry name" value="Protein kinase-like (PK-like)"/>
    <property type="match status" value="1"/>
</dbReference>
<evidence type="ECO:0000313" key="2">
    <source>
        <dbReference type="EMBL" id="KAL1306157.1"/>
    </source>
</evidence>
<evidence type="ECO:0000313" key="3">
    <source>
        <dbReference type="Proteomes" id="UP001562354"/>
    </source>
</evidence>
<reference evidence="2 3" key="1">
    <citation type="submission" date="2024-07" db="EMBL/GenBank/DDBJ databases">
        <title>Draft sequence of the Neodothiora populina.</title>
        <authorList>
            <person name="Drown D.D."/>
            <person name="Schuette U.S."/>
            <person name="Buechlein A.B."/>
            <person name="Rusch D.R."/>
            <person name="Winton L.W."/>
            <person name="Adams G.A."/>
        </authorList>
    </citation>
    <scope>NUCLEOTIDE SEQUENCE [LARGE SCALE GENOMIC DNA]</scope>
    <source>
        <strain evidence="2 3">CPC 39397</strain>
    </source>
</reference>
<feature type="domain" description="Protein kinase" evidence="1">
    <location>
        <begin position="1"/>
        <end position="193"/>
    </location>
</feature>
<sequence length="193" mass="21257">MPDLHTGNIAFTNKTPLDQLSEESVINKLGLPQTSPVLAPYGKPLTASAHVPRYLVWPASLSQRAPTIFDDVKIMDFGVSVLQSTERRTPTGTLRTPLALHVPEVLFAGEWDNRVDLWIFGCTIFELVTGQPPFDSILGDKPVLIRQMIQSIGNLPANWRLRVSDIQSIGMSVKVLPSLLASWLLTLYRGAGV</sequence>
<protein>
    <recommendedName>
        <fullName evidence="1">Protein kinase domain-containing protein</fullName>
    </recommendedName>
</protein>
<dbReference type="InterPro" id="IPR000719">
    <property type="entry name" value="Prot_kinase_dom"/>
</dbReference>
<accession>A0ABR3PJC4</accession>
<comment type="caution">
    <text evidence="2">The sequence shown here is derived from an EMBL/GenBank/DDBJ whole genome shotgun (WGS) entry which is preliminary data.</text>
</comment>
<evidence type="ECO:0000259" key="1">
    <source>
        <dbReference type="PROSITE" id="PS50011"/>
    </source>
</evidence>
<gene>
    <name evidence="2" type="ORF">AAFC00_004264</name>
</gene>
<dbReference type="Proteomes" id="UP001562354">
    <property type="component" value="Unassembled WGS sequence"/>
</dbReference>
<dbReference type="InterPro" id="IPR011009">
    <property type="entry name" value="Kinase-like_dom_sf"/>
</dbReference>
<dbReference type="Pfam" id="PF00069">
    <property type="entry name" value="Pkinase"/>
    <property type="match status" value="1"/>
</dbReference>
<dbReference type="RefSeq" id="XP_069202430.1">
    <property type="nucleotide sequence ID" value="XM_069348442.1"/>
</dbReference>